<dbReference type="Proteomes" id="UP000759537">
    <property type="component" value="Unassembled WGS sequence"/>
</dbReference>
<comment type="similarity">
    <text evidence="1">Belongs to the peptidase C14B family.</text>
</comment>
<evidence type="ECO:0000256" key="1">
    <source>
        <dbReference type="ARBA" id="ARBA00009005"/>
    </source>
</evidence>
<accession>A0A9P5N483</accession>
<proteinExistence type="inferred from homology"/>
<organism evidence="4 5">
    <name type="scientific">Russula ochroleuca</name>
    <dbReference type="NCBI Taxonomy" id="152965"/>
    <lineage>
        <taxon>Eukaryota</taxon>
        <taxon>Fungi</taxon>
        <taxon>Dikarya</taxon>
        <taxon>Basidiomycota</taxon>
        <taxon>Agaricomycotina</taxon>
        <taxon>Agaricomycetes</taxon>
        <taxon>Russulales</taxon>
        <taxon>Russulaceae</taxon>
        <taxon>Russula</taxon>
    </lineage>
</organism>
<feature type="domain" description="Peptidase C14 caspase" evidence="3">
    <location>
        <begin position="199"/>
        <end position="452"/>
    </location>
</feature>
<dbReference type="PANTHER" id="PTHR48104:SF30">
    <property type="entry name" value="METACASPASE-1"/>
    <property type="match status" value="1"/>
</dbReference>
<keyword evidence="5" id="KW-1185">Reference proteome</keyword>
<name>A0A9P5N483_9AGAM</name>
<dbReference type="GO" id="GO:0005737">
    <property type="term" value="C:cytoplasm"/>
    <property type="evidence" value="ECO:0007669"/>
    <property type="project" value="TreeGrafter"/>
</dbReference>
<dbReference type="Gene3D" id="3.40.50.12660">
    <property type="match status" value="1"/>
</dbReference>
<dbReference type="GO" id="GO:0006508">
    <property type="term" value="P:proteolysis"/>
    <property type="evidence" value="ECO:0007669"/>
    <property type="project" value="InterPro"/>
</dbReference>
<dbReference type="GO" id="GO:0004197">
    <property type="term" value="F:cysteine-type endopeptidase activity"/>
    <property type="evidence" value="ECO:0007669"/>
    <property type="project" value="InterPro"/>
</dbReference>
<dbReference type="PANTHER" id="PTHR48104">
    <property type="entry name" value="METACASPASE-4"/>
    <property type="match status" value="1"/>
</dbReference>
<comment type="caution">
    <text evidence="4">The sequence shown here is derived from an EMBL/GenBank/DDBJ whole genome shotgun (WGS) entry which is preliminary data.</text>
</comment>
<evidence type="ECO:0000313" key="4">
    <source>
        <dbReference type="EMBL" id="KAF8485921.1"/>
    </source>
</evidence>
<evidence type="ECO:0000256" key="2">
    <source>
        <dbReference type="SAM" id="MobiDB-lite"/>
    </source>
</evidence>
<protein>
    <submittedName>
        <fullName evidence="4">Caspase domain-containing protein</fullName>
    </submittedName>
</protein>
<feature type="compositionally biased region" description="Pro residues" evidence="2">
    <location>
        <begin position="22"/>
        <end position="37"/>
    </location>
</feature>
<dbReference type="Pfam" id="PF00656">
    <property type="entry name" value="Peptidase_C14"/>
    <property type="match status" value="1"/>
</dbReference>
<dbReference type="EMBL" id="WHVB01000002">
    <property type="protein sequence ID" value="KAF8485921.1"/>
    <property type="molecule type" value="Genomic_DNA"/>
</dbReference>
<feature type="region of interest" description="Disordered" evidence="2">
    <location>
        <begin position="1"/>
        <end position="51"/>
    </location>
</feature>
<dbReference type="AlphaFoldDB" id="A0A9P5N483"/>
<feature type="compositionally biased region" description="Basic and acidic residues" evidence="2">
    <location>
        <begin position="40"/>
        <end position="49"/>
    </location>
</feature>
<gene>
    <name evidence="4" type="ORF">DFH94DRAFT_160649</name>
</gene>
<dbReference type="InterPro" id="IPR011600">
    <property type="entry name" value="Pept_C14_caspase"/>
</dbReference>
<evidence type="ECO:0000259" key="3">
    <source>
        <dbReference type="Pfam" id="PF00656"/>
    </source>
</evidence>
<reference evidence="4" key="1">
    <citation type="submission" date="2019-10" db="EMBL/GenBank/DDBJ databases">
        <authorList>
            <consortium name="DOE Joint Genome Institute"/>
            <person name="Kuo A."/>
            <person name="Miyauchi S."/>
            <person name="Kiss E."/>
            <person name="Drula E."/>
            <person name="Kohler A."/>
            <person name="Sanchez-Garcia M."/>
            <person name="Andreopoulos B."/>
            <person name="Barry K.W."/>
            <person name="Bonito G."/>
            <person name="Buee M."/>
            <person name="Carver A."/>
            <person name="Chen C."/>
            <person name="Cichocki N."/>
            <person name="Clum A."/>
            <person name="Culley D."/>
            <person name="Crous P.W."/>
            <person name="Fauchery L."/>
            <person name="Girlanda M."/>
            <person name="Hayes R."/>
            <person name="Keri Z."/>
            <person name="LaButti K."/>
            <person name="Lipzen A."/>
            <person name="Lombard V."/>
            <person name="Magnuson J."/>
            <person name="Maillard F."/>
            <person name="Morin E."/>
            <person name="Murat C."/>
            <person name="Nolan M."/>
            <person name="Ohm R."/>
            <person name="Pangilinan J."/>
            <person name="Pereira M."/>
            <person name="Perotto S."/>
            <person name="Peter M."/>
            <person name="Riley R."/>
            <person name="Sitrit Y."/>
            <person name="Stielow B."/>
            <person name="Szollosi G."/>
            <person name="Zifcakova L."/>
            <person name="Stursova M."/>
            <person name="Spatafora J.W."/>
            <person name="Tedersoo L."/>
            <person name="Vaario L.-M."/>
            <person name="Yamada A."/>
            <person name="Yan M."/>
            <person name="Wang P."/>
            <person name="Xu J."/>
            <person name="Bruns T."/>
            <person name="Baldrian P."/>
            <person name="Vilgalys R."/>
            <person name="Henrissat B."/>
            <person name="Grigoriev I.V."/>
            <person name="Hibbett D."/>
            <person name="Nagy L.G."/>
            <person name="Martin F.M."/>
        </authorList>
    </citation>
    <scope>NUCLEOTIDE SEQUENCE</scope>
    <source>
        <strain evidence="4">Prilba</strain>
    </source>
</reference>
<sequence length="463" mass="52419">MPDEFHYNAPGYSRNDSGSQSRPPPLPPPRFPEPNLPGPSRDEHPRSYYHDAPQVETSHSTYGDTHLQAPPWPEPRIRVAYDTSQTLQQAPIGQTPSSEYVPLYSVRSPNEPCHLPDFVRQHSQGPMTASWSPSQGPAGVQNTLGVPYWTGRTMTASPSGPFTPAVEFPASPQEFDLTGQRIWHPQMPVPLPFFRNTGKRRALIIGINYSLHPRPDLELKQCIEDAYGMANFLHSNLGFARDDIRVMTNETPWDRPTEENIVHAMRGLVYDARPHDSLLFYFSGHALQAKDMSGYEPNGLAECICAMDYRADDPYPRSNTPGLIADNVMHEVMAKPLPRQCRLTAIYDSCHSATLLGLPHLYDSNGMVKPIRHPERLRILRRRANYAHIVSLSASKNEEEAFENERGGALRWAFIETVRKFGDNLTYKGLLWSVRDYMRKHGFPQRPQLSTSHEIDTNIPFTT</sequence>
<evidence type="ECO:0000313" key="5">
    <source>
        <dbReference type="Proteomes" id="UP000759537"/>
    </source>
</evidence>
<dbReference type="OrthoDB" id="3223806at2759"/>
<reference evidence="4" key="2">
    <citation type="journal article" date="2020" name="Nat. Commun.">
        <title>Large-scale genome sequencing of mycorrhizal fungi provides insights into the early evolution of symbiotic traits.</title>
        <authorList>
            <person name="Miyauchi S."/>
            <person name="Kiss E."/>
            <person name="Kuo A."/>
            <person name="Drula E."/>
            <person name="Kohler A."/>
            <person name="Sanchez-Garcia M."/>
            <person name="Morin E."/>
            <person name="Andreopoulos B."/>
            <person name="Barry K.W."/>
            <person name="Bonito G."/>
            <person name="Buee M."/>
            <person name="Carver A."/>
            <person name="Chen C."/>
            <person name="Cichocki N."/>
            <person name="Clum A."/>
            <person name="Culley D."/>
            <person name="Crous P.W."/>
            <person name="Fauchery L."/>
            <person name="Girlanda M."/>
            <person name="Hayes R.D."/>
            <person name="Keri Z."/>
            <person name="LaButti K."/>
            <person name="Lipzen A."/>
            <person name="Lombard V."/>
            <person name="Magnuson J."/>
            <person name="Maillard F."/>
            <person name="Murat C."/>
            <person name="Nolan M."/>
            <person name="Ohm R.A."/>
            <person name="Pangilinan J."/>
            <person name="Pereira M.F."/>
            <person name="Perotto S."/>
            <person name="Peter M."/>
            <person name="Pfister S."/>
            <person name="Riley R."/>
            <person name="Sitrit Y."/>
            <person name="Stielow J.B."/>
            <person name="Szollosi G."/>
            <person name="Zifcakova L."/>
            <person name="Stursova M."/>
            <person name="Spatafora J.W."/>
            <person name="Tedersoo L."/>
            <person name="Vaario L.M."/>
            <person name="Yamada A."/>
            <person name="Yan M."/>
            <person name="Wang P."/>
            <person name="Xu J."/>
            <person name="Bruns T."/>
            <person name="Baldrian P."/>
            <person name="Vilgalys R."/>
            <person name="Dunand C."/>
            <person name="Henrissat B."/>
            <person name="Grigoriev I.V."/>
            <person name="Hibbett D."/>
            <person name="Nagy L.G."/>
            <person name="Martin F.M."/>
        </authorList>
    </citation>
    <scope>NUCLEOTIDE SEQUENCE</scope>
    <source>
        <strain evidence="4">Prilba</strain>
    </source>
</reference>
<dbReference type="InterPro" id="IPR050452">
    <property type="entry name" value="Metacaspase"/>
</dbReference>